<protein>
    <submittedName>
        <fullName evidence="1">Uncharacterized protein</fullName>
    </submittedName>
</protein>
<proteinExistence type="predicted"/>
<sequence>MTEYLTSDNIDFVNTLVEEINSIKNSFEANPKDAEHKANYIKLIKILLVVKDIDDDEISKRVEKYMTDEPNEKPKEELKEELGNLPNYFKIQNNSMIEKIYDDITNNFRRNFDFNIVEDMENIILCD</sequence>
<accession>A0A6C0E3F7</accession>
<evidence type="ECO:0000313" key="1">
    <source>
        <dbReference type="EMBL" id="QHT21935.1"/>
    </source>
</evidence>
<dbReference type="EMBL" id="MN739698">
    <property type="protein sequence ID" value="QHT21935.1"/>
    <property type="molecule type" value="Genomic_DNA"/>
</dbReference>
<reference evidence="1" key="1">
    <citation type="journal article" date="2020" name="Nature">
        <title>Giant virus diversity and host interactions through global metagenomics.</title>
        <authorList>
            <person name="Schulz F."/>
            <person name="Roux S."/>
            <person name="Paez-Espino D."/>
            <person name="Jungbluth S."/>
            <person name="Walsh D.A."/>
            <person name="Denef V.J."/>
            <person name="McMahon K.D."/>
            <person name="Konstantinidis K.T."/>
            <person name="Eloe-Fadrosh E.A."/>
            <person name="Kyrpides N.C."/>
            <person name="Woyke T."/>
        </authorList>
    </citation>
    <scope>NUCLEOTIDE SEQUENCE</scope>
    <source>
        <strain evidence="1">GVMAG-M-3300023179-103</strain>
    </source>
</reference>
<organism evidence="1">
    <name type="scientific">viral metagenome</name>
    <dbReference type="NCBI Taxonomy" id="1070528"/>
    <lineage>
        <taxon>unclassified sequences</taxon>
        <taxon>metagenomes</taxon>
        <taxon>organismal metagenomes</taxon>
    </lineage>
</organism>
<dbReference type="AlphaFoldDB" id="A0A6C0E3F7"/>
<name>A0A6C0E3F7_9ZZZZ</name>